<dbReference type="GO" id="GO:0006139">
    <property type="term" value="P:nucleobase-containing compound metabolic process"/>
    <property type="evidence" value="ECO:0007669"/>
    <property type="project" value="InterPro"/>
</dbReference>
<dbReference type="InterPro" id="IPR002121">
    <property type="entry name" value="HRDC_dom"/>
</dbReference>
<dbReference type="Gene3D" id="3.30.420.10">
    <property type="entry name" value="Ribonuclease H-like superfamily/Ribonuclease H"/>
    <property type="match status" value="1"/>
</dbReference>
<dbReference type="SMART" id="SM00474">
    <property type="entry name" value="35EXOc"/>
    <property type="match status" value="1"/>
</dbReference>
<dbReference type="InterPro" id="IPR041605">
    <property type="entry name" value="Exo_C"/>
</dbReference>
<dbReference type="PANTHER" id="PTHR47649">
    <property type="entry name" value="RIBONUCLEASE D"/>
    <property type="match status" value="1"/>
</dbReference>
<accession>A0A399J9D4</accession>
<gene>
    <name evidence="2" type="ORF">DWB68_14335</name>
</gene>
<dbReference type="Pfam" id="PF00570">
    <property type="entry name" value="HRDC"/>
    <property type="match status" value="1"/>
</dbReference>
<dbReference type="Pfam" id="PF18305">
    <property type="entry name" value="DNA_pol_A_exoN"/>
    <property type="match status" value="1"/>
</dbReference>
<dbReference type="GO" id="GO:0008408">
    <property type="term" value="F:3'-5' exonuclease activity"/>
    <property type="evidence" value="ECO:0007669"/>
    <property type="project" value="InterPro"/>
</dbReference>
<dbReference type="SUPFAM" id="SSF53098">
    <property type="entry name" value="Ribonuclease H-like"/>
    <property type="match status" value="1"/>
</dbReference>
<dbReference type="PANTHER" id="PTHR47649:SF1">
    <property type="entry name" value="RIBONUCLEASE D"/>
    <property type="match status" value="1"/>
</dbReference>
<dbReference type="Pfam" id="PF01612">
    <property type="entry name" value="DNA_pol_A_exo1"/>
    <property type="match status" value="1"/>
</dbReference>
<sequence length="421" mass="45727">MTATPADISVLAAGQIPQRDPDLLVPLSAPAEGIPFVIDNPKALERAAAALAAGTGPVAVDAERASGFRYGQRAFLVQLRREGAGTILIDPEAFEDLAPINDALRGVEWILHAAHQDLPCLHEVGMAPDALFDTELAARLAGLPRVGLGPVVETMLGLKLAKEHSAADWSTRPLPEPWLNYAALDVEVLIELREEMGALLHGQGKDEIAAQEFEAERVAPDPSPRQDPWRRTHGLHQLRKPAQLAAVRELWEEREHVAKTRDRAPGRLLPDSAIIAAAKAMPRTVPQLISTSGFVGRLAAKEAPRWLAALQRARTTTELPPLHVKSNTPPPPRSWPDRHPEAAARFQTARARLAREAEKLGMPSENLLTPATLKALCWQPPAVIDLDSIRACLAELGARPWQIDRTAAVLTVAFLDPDPLD</sequence>
<dbReference type="InterPro" id="IPR012337">
    <property type="entry name" value="RNaseH-like_sf"/>
</dbReference>
<name>A0A399J9D4_9MICC</name>
<dbReference type="InterPro" id="IPR036397">
    <property type="entry name" value="RNaseH_sf"/>
</dbReference>
<dbReference type="AlphaFoldDB" id="A0A399J9D4"/>
<proteinExistence type="predicted"/>
<dbReference type="InterPro" id="IPR044876">
    <property type="entry name" value="HRDC_dom_sf"/>
</dbReference>
<dbReference type="SUPFAM" id="SSF47819">
    <property type="entry name" value="HRDC-like"/>
    <property type="match status" value="1"/>
</dbReference>
<organism evidence="2 3">
    <name type="scientific">Galactobacter valiniphilus</name>
    <dbReference type="NCBI Taxonomy" id="2676122"/>
    <lineage>
        <taxon>Bacteria</taxon>
        <taxon>Bacillati</taxon>
        <taxon>Actinomycetota</taxon>
        <taxon>Actinomycetes</taxon>
        <taxon>Micrococcales</taxon>
        <taxon>Micrococcaceae</taxon>
        <taxon>Galactobacter</taxon>
    </lineage>
</organism>
<evidence type="ECO:0000313" key="3">
    <source>
        <dbReference type="Proteomes" id="UP000265419"/>
    </source>
</evidence>
<dbReference type="SMART" id="SM00341">
    <property type="entry name" value="HRDC"/>
    <property type="match status" value="1"/>
</dbReference>
<dbReference type="GO" id="GO:0003676">
    <property type="term" value="F:nucleic acid binding"/>
    <property type="evidence" value="ECO:0007669"/>
    <property type="project" value="InterPro"/>
</dbReference>
<dbReference type="CDD" id="cd06142">
    <property type="entry name" value="RNaseD_exo"/>
    <property type="match status" value="1"/>
</dbReference>
<feature type="domain" description="HRDC" evidence="1">
    <location>
        <begin position="240"/>
        <end position="320"/>
    </location>
</feature>
<reference evidence="2 3" key="1">
    <citation type="submission" date="2018-07" db="EMBL/GenBank/DDBJ databases">
        <title>Arthrobacter sp. nov., isolated from raw cow's milk with high bacterial count.</title>
        <authorList>
            <person name="Hahne J."/>
            <person name="Isele D."/>
            <person name="Lipski A."/>
        </authorList>
    </citation>
    <scope>NUCLEOTIDE SEQUENCE [LARGE SCALE GENOMIC DNA]</scope>
    <source>
        <strain evidence="2 3">JZ R-35</strain>
    </source>
</reference>
<comment type="caution">
    <text evidence="2">The sequence shown here is derived from an EMBL/GenBank/DDBJ whole genome shotgun (WGS) entry which is preliminary data.</text>
</comment>
<dbReference type="GO" id="GO:0000166">
    <property type="term" value="F:nucleotide binding"/>
    <property type="evidence" value="ECO:0007669"/>
    <property type="project" value="InterPro"/>
</dbReference>
<dbReference type="RefSeq" id="WP_119425801.1">
    <property type="nucleotide sequence ID" value="NZ_QQXK01000036.1"/>
</dbReference>
<protein>
    <submittedName>
        <fullName evidence="2">Ribonuclease D</fullName>
    </submittedName>
</protein>
<dbReference type="PROSITE" id="PS50967">
    <property type="entry name" value="HRDC"/>
    <property type="match status" value="1"/>
</dbReference>
<dbReference type="EMBL" id="QQXK01000036">
    <property type="protein sequence ID" value="RII41127.1"/>
    <property type="molecule type" value="Genomic_DNA"/>
</dbReference>
<evidence type="ECO:0000313" key="2">
    <source>
        <dbReference type="EMBL" id="RII41127.1"/>
    </source>
</evidence>
<dbReference type="InterPro" id="IPR010997">
    <property type="entry name" value="HRDC-like_sf"/>
</dbReference>
<dbReference type="Proteomes" id="UP000265419">
    <property type="component" value="Unassembled WGS sequence"/>
</dbReference>
<dbReference type="Gene3D" id="1.10.150.80">
    <property type="entry name" value="HRDC domain"/>
    <property type="match status" value="2"/>
</dbReference>
<keyword evidence="3" id="KW-1185">Reference proteome</keyword>
<dbReference type="InterPro" id="IPR051086">
    <property type="entry name" value="RNase_D-like"/>
</dbReference>
<dbReference type="InterPro" id="IPR002562">
    <property type="entry name" value="3'-5'_exonuclease_dom"/>
</dbReference>
<evidence type="ECO:0000259" key="1">
    <source>
        <dbReference type="PROSITE" id="PS50967"/>
    </source>
</evidence>